<feature type="region of interest" description="Disordered" evidence="8">
    <location>
        <begin position="846"/>
        <end position="921"/>
    </location>
</feature>
<dbReference type="AlphaFoldDB" id="A0AAF0QFH3"/>
<feature type="region of interest" description="Disordered" evidence="8">
    <location>
        <begin position="546"/>
        <end position="621"/>
    </location>
</feature>
<dbReference type="PANTHER" id="PTHR12663:SF70">
    <property type="entry name" value="SISTER CHROMATID COHESION PROTEIN PDS5 HOMOLOG A-LIKE"/>
    <property type="match status" value="1"/>
</dbReference>
<feature type="compositionally biased region" description="Basic and acidic residues" evidence="8">
    <location>
        <begin position="605"/>
        <end position="621"/>
    </location>
</feature>
<dbReference type="GO" id="GO:0035825">
    <property type="term" value="P:homologous recombination"/>
    <property type="evidence" value="ECO:0007669"/>
    <property type="project" value="UniProtKB-ARBA"/>
</dbReference>
<feature type="compositionally biased region" description="Polar residues" evidence="8">
    <location>
        <begin position="862"/>
        <end position="871"/>
    </location>
</feature>
<accession>A0AAF0QFH3</accession>
<keyword evidence="6" id="KW-0539">Nucleus</keyword>
<feature type="region of interest" description="Disordered" evidence="8">
    <location>
        <begin position="357"/>
        <end position="425"/>
    </location>
</feature>
<feature type="region of interest" description="Disordered" evidence="8">
    <location>
        <begin position="660"/>
        <end position="827"/>
    </location>
</feature>
<evidence type="ECO:0000256" key="2">
    <source>
        <dbReference type="ARBA" id="ARBA00022618"/>
    </source>
</evidence>
<evidence type="ECO:0000256" key="5">
    <source>
        <dbReference type="ARBA" id="ARBA00023204"/>
    </source>
</evidence>
<feature type="compositionally biased region" description="Basic and acidic residues" evidence="8">
    <location>
        <begin position="414"/>
        <end position="425"/>
    </location>
</feature>
<feature type="compositionally biased region" description="Basic and acidic residues" evidence="8">
    <location>
        <begin position="852"/>
        <end position="861"/>
    </location>
</feature>
<feature type="region of interest" description="Disordered" evidence="8">
    <location>
        <begin position="943"/>
        <end position="1016"/>
    </location>
</feature>
<evidence type="ECO:0000313" key="9">
    <source>
        <dbReference type="EMBL" id="WMV21902.1"/>
    </source>
</evidence>
<feature type="compositionally biased region" description="Basic and acidic residues" evidence="8">
    <location>
        <begin position="755"/>
        <end position="764"/>
    </location>
</feature>
<sequence length="1065" mass="118691">MADSPSQKEIEDGLKDCANSLINIPHSTEELISLLDKVESLLIKVAQAPDDSMKDALQPVMEAVVRSELLKHTDADVIVSVVSCIYEISRISAPLQPYDDELMKEIFQLTVRTLEELSHSGRRYRKAVNVLETVAEVKACLILLDLDCHALVVEIIRMFLRIIRTTLLYVIIVCHVVSSHCIEEYLCTMFRFTDKEDSVGVGVYDVILKADHPNNVFTSMEVIMILFIEESDEVNMELLQPLLDSLRKENQIWSPISSKLGEKVLKECASTVRPCLLKALKSRSMNLDEYGEIIASICNEIPKGEQMTENENVTAEKVGPSAAVICETLLEDGPPSNNNGTSSKTLQHCSQMEQPKNIGVSNCKVKSGSKRKPRQSSRNRGSVPKGDVDTTSGLNIVKRKENLTDAEESSVQQIDEKKQKKEIHDIEESGDEEIKLSFGDENLSSQFAKTKRRRNLTVRKDQDSKRRQFTKKYGEEIVGTRIRVWWPLDEMFYEGAISGFDHVTKRHQIAYDDGETETLNLNKEQFEILEDNPSDKKHEADLQCNAVSSVPSTKKKAKRTSSMKKEPGISSSKRSKRNPQKCDIGSMDIPIPDKMNAEVGCETSSGKKELVDKEDKDTTQKQRLENCKIALENSFTLEGHPSDKKHETDLQSRDVSAVLSMKKKVKKTSSIKKEPGVSSSKRFSIFRSKKNPRKSDIGSMDIPIPDKMNDADDVGLETSSGKKELVQKEDNDITQKQRSKTSKVSFESSLALEVHSSDKKHEPDLQSNDASSVPSMKKKSKRTPSTKKEPGVSSSKRSKRKPKKSCVESLDIPIPDKMNDAADVGCETSSGIKELVDKEQVAFESSLALEVHPSDKKHEPDLQSNDASSVPSMKKAKRTPSIKKEPGVSSSKRSKRKPKKSYVESLDIPIPDKMNDAADVGCETSTGIKEFVDKEQVAFERSLALEIQPSDKNHETGPQSNDVSSSLSTKKKARKTPSTKKEHGVSSSKRSKRKAQKSDTESLDIPIPDKMKDASDVGCETISEKKQLVDNEDDMFAQAESKTLEVALDSSLTPVHSQHCQNEGS</sequence>
<evidence type="ECO:0000313" key="10">
    <source>
        <dbReference type="Proteomes" id="UP001234989"/>
    </source>
</evidence>
<evidence type="ECO:0000256" key="3">
    <source>
        <dbReference type="ARBA" id="ARBA00022763"/>
    </source>
</evidence>
<dbReference type="EMBL" id="CP133614">
    <property type="protein sequence ID" value="WMV21902.1"/>
    <property type="molecule type" value="Genomic_DNA"/>
</dbReference>
<evidence type="ECO:0000256" key="1">
    <source>
        <dbReference type="ARBA" id="ARBA00004123"/>
    </source>
</evidence>
<organism evidence="9 10">
    <name type="scientific">Solanum verrucosum</name>
    <dbReference type="NCBI Taxonomy" id="315347"/>
    <lineage>
        <taxon>Eukaryota</taxon>
        <taxon>Viridiplantae</taxon>
        <taxon>Streptophyta</taxon>
        <taxon>Embryophyta</taxon>
        <taxon>Tracheophyta</taxon>
        <taxon>Spermatophyta</taxon>
        <taxon>Magnoliopsida</taxon>
        <taxon>eudicotyledons</taxon>
        <taxon>Gunneridae</taxon>
        <taxon>Pentapetalae</taxon>
        <taxon>asterids</taxon>
        <taxon>lamiids</taxon>
        <taxon>Solanales</taxon>
        <taxon>Solanaceae</taxon>
        <taxon>Solanoideae</taxon>
        <taxon>Solaneae</taxon>
        <taxon>Solanum</taxon>
    </lineage>
</organism>
<dbReference type="Proteomes" id="UP001234989">
    <property type="component" value="Chromosome 3"/>
</dbReference>
<proteinExistence type="predicted"/>
<dbReference type="GO" id="GO:0005634">
    <property type="term" value="C:nucleus"/>
    <property type="evidence" value="ECO:0007669"/>
    <property type="project" value="UniProtKB-SubCell"/>
</dbReference>
<dbReference type="CDD" id="cd20404">
    <property type="entry name" value="Tudor_Agenet_AtEML-like"/>
    <property type="match status" value="1"/>
</dbReference>
<evidence type="ECO:0000256" key="8">
    <source>
        <dbReference type="SAM" id="MobiDB-lite"/>
    </source>
</evidence>
<dbReference type="Gene3D" id="2.30.30.140">
    <property type="match status" value="1"/>
</dbReference>
<feature type="compositionally biased region" description="Basic residues" evidence="8">
    <location>
        <begin position="367"/>
        <end position="377"/>
    </location>
</feature>
<evidence type="ECO:0000256" key="4">
    <source>
        <dbReference type="ARBA" id="ARBA00022776"/>
    </source>
</evidence>
<reference evidence="9" key="1">
    <citation type="submission" date="2023-08" db="EMBL/GenBank/DDBJ databases">
        <title>A de novo genome assembly of Solanum verrucosum Schlechtendal, a Mexican diploid species geographically isolated from the other diploid A-genome species in potato relatives.</title>
        <authorList>
            <person name="Hosaka K."/>
        </authorList>
    </citation>
    <scope>NUCLEOTIDE SEQUENCE</scope>
    <source>
        <tissue evidence="9">Young leaves</tissue>
    </source>
</reference>
<feature type="compositionally biased region" description="Basic residues" evidence="8">
    <location>
        <begin position="661"/>
        <end position="670"/>
    </location>
</feature>
<protein>
    <submittedName>
        <fullName evidence="9">Uncharacterized protein</fullName>
    </submittedName>
</protein>
<dbReference type="GO" id="GO:0007064">
    <property type="term" value="P:mitotic sister chromatid cohesion"/>
    <property type="evidence" value="ECO:0007669"/>
    <property type="project" value="InterPro"/>
</dbReference>
<feature type="compositionally biased region" description="Basic residues" evidence="8">
    <location>
        <begin position="776"/>
        <end position="785"/>
    </location>
</feature>
<feature type="compositionally biased region" description="Basic and acidic residues" evidence="8">
    <location>
        <begin position="720"/>
        <end position="735"/>
    </location>
</feature>
<dbReference type="GO" id="GO:0006281">
    <property type="term" value="P:DNA repair"/>
    <property type="evidence" value="ECO:0007669"/>
    <property type="project" value="UniProtKB-KW"/>
</dbReference>
<keyword evidence="4" id="KW-0498">Mitosis</keyword>
<evidence type="ECO:0000256" key="7">
    <source>
        <dbReference type="ARBA" id="ARBA00023306"/>
    </source>
</evidence>
<dbReference type="SUPFAM" id="SSF63748">
    <property type="entry name" value="Tudor/PWWP/MBT"/>
    <property type="match status" value="1"/>
</dbReference>
<keyword evidence="3" id="KW-0227">DNA damage</keyword>
<dbReference type="InterPro" id="IPR039776">
    <property type="entry name" value="Pds5"/>
</dbReference>
<dbReference type="GO" id="GO:0051301">
    <property type="term" value="P:cell division"/>
    <property type="evidence" value="ECO:0007669"/>
    <property type="project" value="UniProtKB-KW"/>
</dbReference>
<feature type="compositionally biased region" description="Basic residues" evidence="8">
    <location>
        <begin position="969"/>
        <end position="978"/>
    </location>
</feature>
<evidence type="ECO:0000256" key="6">
    <source>
        <dbReference type="ARBA" id="ARBA00023242"/>
    </source>
</evidence>
<dbReference type="Pfam" id="PF20168">
    <property type="entry name" value="PDS5"/>
    <property type="match status" value="1"/>
</dbReference>
<dbReference type="PANTHER" id="PTHR12663">
    <property type="entry name" value="ANDROGEN INDUCED INHIBITOR OF PROLIFERATION AS3 / PDS5-RELATED"/>
    <property type="match status" value="1"/>
</dbReference>
<dbReference type="GO" id="GO:0000785">
    <property type="term" value="C:chromatin"/>
    <property type="evidence" value="ECO:0007669"/>
    <property type="project" value="TreeGrafter"/>
</dbReference>
<feature type="compositionally biased region" description="Polar residues" evidence="8">
    <location>
        <begin position="956"/>
        <end position="968"/>
    </location>
</feature>
<name>A0AAF0QFH3_SOLVR</name>
<keyword evidence="5" id="KW-0234">DNA repair</keyword>
<feature type="compositionally biased region" description="Basic residues" evidence="8">
    <location>
        <begin position="553"/>
        <end position="562"/>
    </location>
</feature>
<keyword evidence="10" id="KW-1185">Reference proteome</keyword>
<comment type="subcellular location">
    <subcellularLocation>
        <location evidence="1">Nucleus</location>
    </subcellularLocation>
</comment>
<dbReference type="SUPFAM" id="SSF48371">
    <property type="entry name" value="ARM repeat"/>
    <property type="match status" value="1"/>
</dbReference>
<keyword evidence="7" id="KW-0131">Cell cycle</keyword>
<keyword evidence="2" id="KW-0132">Cell division</keyword>
<gene>
    <name evidence="9" type="ORF">MTR67_015287</name>
</gene>
<dbReference type="InterPro" id="IPR016024">
    <property type="entry name" value="ARM-type_fold"/>
</dbReference>